<evidence type="ECO:0008006" key="3">
    <source>
        <dbReference type="Google" id="ProtNLM"/>
    </source>
</evidence>
<dbReference type="HOGENOM" id="CLU_625783_0_0_1"/>
<name>D8QJX5_SCHCM</name>
<sequence length="438" mass="49899">MSLTPSPFQSLAPELIARICACCHGDDLRNFANSCKTVFYVARRFRWRRITIIDDRYFEFREWLLLEERRKPTGQIIGSLDSLELTYASSRAPAFAVCAWSQHRCRYPSYVSSRHLRVYPEHPEALADDDFNRYIRALVLPSDWTKDTIAMVRLLAAIAPRNLTSIVFGRNGRAAWYVDMKTMWTSPTMDDLMAPVLTLTVFNAPREGLHFLFGRVPSSVGRPMSALLKAVHIKASAIVTDNWSDPTEPLGWRSEEDDEDSRVVMVADTLEIDLREGIRDLVKFIYFPSLVHLTLYTGRLRSGEWQTVERLLSDSASQLRTLRLYKGSYTGETACSRASAADPHLLESDTNFTNFYCHLTGLSTVIVHWALVSHLEGIHGLIFPGQVELIVEKYDANTAEEEEYERAAPVLHLPHWRRVAFKYMLPDGSGRYSLTLAA</sequence>
<dbReference type="VEuPathDB" id="FungiDB:SCHCODRAFT_01108738"/>
<organism evidence="2">
    <name type="scientific">Schizophyllum commune (strain H4-8 / FGSC 9210)</name>
    <name type="common">Split gill fungus</name>
    <dbReference type="NCBI Taxonomy" id="578458"/>
    <lineage>
        <taxon>Eukaryota</taxon>
        <taxon>Fungi</taxon>
        <taxon>Dikarya</taxon>
        <taxon>Basidiomycota</taxon>
        <taxon>Agaricomycotina</taxon>
        <taxon>Agaricomycetes</taxon>
        <taxon>Agaricomycetidae</taxon>
        <taxon>Agaricales</taxon>
        <taxon>Schizophyllaceae</taxon>
        <taxon>Schizophyllum</taxon>
    </lineage>
</organism>
<dbReference type="InParanoid" id="D8QJX5"/>
<feature type="non-terminal residue" evidence="1">
    <location>
        <position position="438"/>
    </location>
</feature>
<evidence type="ECO:0000313" key="1">
    <source>
        <dbReference type="EMBL" id="EFI91789.1"/>
    </source>
</evidence>
<gene>
    <name evidence="1" type="ORF">SCHCODRAFT_114149</name>
</gene>
<accession>D8QJX5</accession>
<dbReference type="AlphaFoldDB" id="D8QJX5"/>
<proteinExistence type="predicted"/>
<evidence type="ECO:0000313" key="2">
    <source>
        <dbReference type="Proteomes" id="UP000007431"/>
    </source>
</evidence>
<keyword evidence="2" id="KW-1185">Reference proteome</keyword>
<reference evidence="1 2" key="1">
    <citation type="journal article" date="2010" name="Nat. Biotechnol.">
        <title>Genome sequence of the model mushroom Schizophyllum commune.</title>
        <authorList>
            <person name="Ohm R.A."/>
            <person name="de Jong J.F."/>
            <person name="Lugones L.G."/>
            <person name="Aerts A."/>
            <person name="Kothe E."/>
            <person name="Stajich J.E."/>
            <person name="de Vries R.P."/>
            <person name="Record E."/>
            <person name="Levasseur A."/>
            <person name="Baker S.E."/>
            <person name="Bartholomew K.A."/>
            <person name="Coutinho P.M."/>
            <person name="Erdmann S."/>
            <person name="Fowler T.J."/>
            <person name="Gathman A.C."/>
            <person name="Lombard V."/>
            <person name="Henrissat B."/>
            <person name="Knabe N."/>
            <person name="Kuees U."/>
            <person name="Lilly W.W."/>
            <person name="Lindquist E."/>
            <person name="Lucas S."/>
            <person name="Magnuson J.K."/>
            <person name="Piumi F."/>
            <person name="Raudaskoski M."/>
            <person name="Salamov A."/>
            <person name="Schmutz J."/>
            <person name="Schwarze F.W.M.R."/>
            <person name="vanKuyk P.A."/>
            <person name="Horton J.S."/>
            <person name="Grigoriev I.V."/>
            <person name="Woesten H.A.B."/>
        </authorList>
    </citation>
    <scope>NUCLEOTIDE SEQUENCE [LARGE SCALE GENOMIC DNA]</scope>
    <source>
        <strain evidence="2">H4-8 / FGSC 9210</strain>
    </source>
</reference>
<dbReference type="Proteomes" id="UP000007431">
    <property type="component" value="Unassembled WGS sequence"/>
</dbReference>
<protein>
    <recommendedName>
        <fullName evidence="3">F-box domain-containing protein</fullName>
    </recommendedName>
</protein>
<dbReference type="EMBL" id="GL377315">
    <property type="protein sequence ID" value="EFI91789.1"/>
    <property type="molecule type" value="Genomic_DNA"/>
</dbReference>